<evidence type="ECO:0000256" key="1">
    <source>
        <dbReference type="SAM" id="Coils"/>
    </source>
</evidence>
<evidence type="ECO:0000313" key="2">
    <source>
        <dbReference type="EMBL" id="ETN46428.1"/>
    </source>
</evidence>
<dbReference type="HOGENOM" id="CLU_345820_0_0_1"/>
<feature type="coiled-coil region" evidence="1">
    <location>
        <begin position="624"/>
        <end position="749"/>
    </location>
</feature>
<feature type="coiled-coil region" evidence="1">
    <location>
        <begin position="467"/>
        <end position="583"/>
    </location>
</feature>
<sequence length="817" mass="90561">MATPSSYHQFIEVLLHGGDKESLGQWQMRVYEFIAETPLETLSSLNETTIQVCAQRWSTLMRSANCAESLYAAYISCRIQRHASILLGTGSSLGSCPPACPTLRAWIEKCHAIFRGAQSIETVKNTLIRILKLSYDEKSRGLANADGAIALSGAVLTVSKLTYAGDWVKDTSPYARKIAQKFHGMPSDVQIASIHVLAALDPKAWLSDAMAILSAVFQHLVVDSGSVDSPRHPDSKAAEVLLQGADQCMTLITVDQSTHTFASLFRDLYDFILEQCQPSRTATPTRISSTYQALRFVDALQEMEDKGPSVVTTVFLRAVAGAGVPNWWPLNMSTPGTPETCSGLTACVHHDELLRQKLCDQVSILVVTSACSDGRHLPHLSLELLRQRLVQGKPISCQSSCAYKPFIARPSVPIQSQNQNITSHNWRDHLRQCLGTSNRQTGEIVEHLIAMVCRDLEDRCNDVETPLRAAQAETSRLHECIQQLESKIATGTTKNSELREALRHEGEARIQSSSFSDRLEESLEALRQQLAEAHRENEHATSEMALAMERHQRELQEINEQSTEELETARRQCSNKISELEAHVSSQAQARSALQSETAWLKEQTELARKELVATHERGLADVRQQHQQQVDDLNQRLRQRQESAAIATAEIDRLISESHEKDCAITSLGQQCDRSKEGISELRTELATANDKASALSTELVETKNANDTLSKDLDSNNEQLQKKTNRIDELEASEARWKQRCAAVEKALVEARQREEGIQALLGGGAPGLVPRRSALAAIRTSIPGFETQATTAPRLPAGSFISDDDEDYYEIMKL</sequence>
<dbReference type="AlphaFoldDB" id="W2SEI6"/>
<gene>
    <name evidence="2" type="ORF">HMPREF1541_00612</name>
</gene>
<reference evidence="2 3" key="1">
    <citation type="submission" date="2013-03" db="EMBL/GenBank/DDBJ databases">
        <title>The Genome Sequence of Phialophora europaea CBS 101466.</title>
        <authorList>
            <consortium name="The Broad Institute Genomics Platform"/>
            <person name="Cuomo C."/>
            <person name="de Hoog S."/>
            <person name="Gorbushina A."/>
            <person name="Walker B."/>
            <person name="Young S.K."/>
            <person name="Zeng Q."/>
            <person name="Gargeya S."/>
            <person name="Fitzgerald M."/>
            <person name="Haas B."/>
            <person name="Abouelleil A."/>
            <person name="Allen A.W."/>
            <person name="Alvarado L."/>
            <person name="Arachchi H.M."/>
            <person name="Berlin A.M."/>
            <person name="Chapman S.B."/>
            <person name="Gainer-Dewar J."/>
            <person name="Goldberg J."/>
            <person name="Griggs A."/>
            <person name="Gujja S."/>
            <person name="Hansen M."/>
            <person name="Howarth C."/>
            <person name="Imamovic A."/>
            <person name="Ireland A."/>
            <person name="Larimer J."/>
            <person name="McCowan C."/>
            <person name="Murphy C."/>
            <person name="Pearson M."/>
            <person name="Poon T.W."/>
            <person name="Priest M."/>
            <person name="Roberts A."/>
            <person name="Saif S."/>
            <person name="Shea T."/>
            <person name="Sisk P."/>
            <person name="Sykes S."/>
            <person name="Wortman J."/>
            <person name="Nusbaum C."/>
            <person name="Birren B."/>
        </authorList>
    </citation>
    <scope>NUCLEOTIDE SEQUENCE [LARGE SCALE GENOMIC DNA]</scope>
    <source>
        <strain evidence="2 3">CBS 101466</strain>
    </source>
</reference>
<name>W2SEI6_CYPE1</name>
<evidence type="ECO:0000313" key="3">
    <source>
        <dbReference type="Proteomes" id="UP000030752"/>
    </source>
</evidence>
<protein>
    <submittedName>
        <fullName evidence="2">Uncharacterized protein</fullName>
    </submittedName>
</protein>
<keyword evidence="1" id="KW-0175">Coiled coil</keyword>
<dbReference type="Proteomes" id="UP000030752">
    <property type="component" value="Unassembled WGS sequence"/>
</dbReference>
<dbReference type="eggNOG" id="ENOG502TFR4">
    <property type="taxonomic scope" value="Eukaryota"/>
</dbReference>
<keyword evidence="3" id="KW-1185">Reference proteome</keyword>
<proteinExistence type="predicted"/>
<organism evidence="2 3">
    <name type="scientific">Cyphellophora europaea (strain CBS 101466)</name>
    <name type="common">Phialophora europaea</name>
    <dbReference type="NCBI Taxonomy" id="1220924"/>
    <lineage>
        <taxon>Eukaryota</taxon>
        <taxon>Fungi</taxon>
        <taxon>Dikarya</taxon>
        <taxon>Ascomycota</taxon>
        <taxon>Pezizomycotina</taxon>
        <taxon>Eurotiomycetes</taxon>
        <taxon>Chaetothyriomycetidae</taxon>
        <taxon>Chaetothyriales</taxon>
        <taxon>Cyphellophoraceae</taxon>
        <taxon>Cyphellophora</taxon>
    </lineage>
</organism>
<dbReference type="InParanoid" id="W2SEI6"/>
<accession>W2SEI6</accession>
<dbReference type="EMBL" id="KB822711">
    <property type="protein sequence ID" value="ETN46428.1"/>
    <property type="molecule type" value="Genomic_DNA"/>
</dbReference>
<dbReference type="GeneID" id="19967951"/>
<dbReference type="OrthoDB" id="5332870at2759"/>
<dbReference type="VEuPathDB" id="FungiDB:HMPREF1541_00612"/>
<dbReference type="RefSeq" id="XP_008711140.1">
    <property type="nucleotide sequence ID" value="XM_008712918.1"/>
</dbReference>